<keyword evidence="2" id="KW-1185">Reference proteome</keyword>
<name>A0ABU9YVY9_9RHOO</name>
<comment type="caution">
    <text evidence="1">The sequence shown here is derived from an EMBL/GenBank/DDBJ whole genome shotgun (WGS) entry which is preliminary data.</text>
</comment>
<gene>
    <name evidence="1" type="ORF">ABDB84_05250</name>
</gene>
<accession>A0ABU9YVY9</accession>
<proteinExistence type="predicted"/>
<dbReference type="Proteomes" id="UP001410394">
    <property type="component" value="Unassembled WGS sequence"/>
</dbReference>
<sequence length="151" mass="16625">MIKNAKNIIWVCGWFLAGTYFAVAAIGGSHTASAMALICGYIAGRTNTLLIHPDMRGRSLSAVPLDGIVRAHSTEIRKNMEYKFVSEGSGTKLEESVNELMATGWAPIGGVSVAVLRSTWKNDRNGHEESETEWVYAQAMTRTPRHRSQEQ</sequence>
<evidence type="ECO:0000313" key="2">
    <source>
        <dbReference type="Proteomes" id="UP001410394"/>
    </source>
</evidence>
<organism evidence="1 2">
    <name type="scientific">Uliginosibacterium sediminicola</name>
    <dbReference type="NCBI Taxonomy" id="2024550"/>
    <lineage>
        <taxon>Bacteria</taxon>
        <taxon>Pseudomonadati</taxon>
        <taxon>Pseudomonadota</taxon>
        <taxon>Betaproteobacteria</taxon>
        <taxon>Rhodocyclales</taxon>
        <taxon>Zoogloeaceae</taxon>
        <taxon>Uliginosibacterium</taxon>
    </lineage>
</organism>
<dbReference type="RefSeq" id="WP_345918641.1">
    <property type="nucleotide sequence ID" value="NZ_JBDIVE010000002.1"/>
</dbReference>
<protein>
    <submittedName>
        <fullName evidence="1">Uncharacterized protein</fullName>
    </submittedName>
</protein>
<dbReference type="EMBL" id="JBDIVE010000002">
    <property type="protein sequence ID" value="MEN3067878.1"/>
    <property type="molecule type" value="Genomic_DNA"/>
</dbReference>
<reference evidence="1 2" key="1">
    <citation type="journal article" date="2018" name="Int. J. Syst. Evol. Microbiol.">
        <title>Uliginosibacterium sediminicola sp. nov., isolated from freshwater sediment.</title>
        <authorList>
            <person name="Hwang W.M."/>
            <person name="Kim S.M."/>
            <person name="Kang K."/>
            <person name="Ahn T.Y."/>
        </authorList>
    </citation>
    <scope>NUCLEOTIDE SEQUENCE [LARGE SCALE GENOMIC DNA]</scope>
    <source>
        <strain evidence="1 2">M1-21</strain>
    </source>
</reference>
<evidence type="ECO:0000313" key="1">
    <source>
        <dbReference type="EMBL" id="MEN3067878.1"/>
    </source>
</evidence>